<feature type="transmembrane region" description="Helical" evidence="13">
    <location>
        <begin position="119"/>
        <end position="138"/>
    </location>
</feature>
<dbReference type="Gene3D" id="1.20.120.1770">
    <property type="match status" value="1"/>
</dbReference>
<evidence type="ECO:0000313" key="15">
    <source>
        <dbReference type="EMBL" id="KAG6441018.1"/>
    </source>
</evidence>
<feature type="transmembrane region" description="Helical" evidence="13">
    <location>
        <begin position="185"/>
        <end position="207"/>
    </location>
</feature>
<dbReference type="InterPro" id="IPR045150">
    <property type="entry name" value="CYB561D1/2"/>
</dbReference>
<evidence type="ECO:0000256" key="8">
    <source>
        <dbReference type="ARBA" id="ARBA00022989"/>
    </source>
</evidence>
<dbReference type="EMBL" id="JH668283">
    <property type="protein sequence ID" value="KAG6441018.1"/>
    <property type="molecule type" value="Genomic_DNA"/>
</dbReference>
<dbReference type="AlphaFoldDB" id="A0A922CD04"/>
<dbReference type="InterPro" id="IPR006593">
    <property type="entry name" value="Cyt_b561/ferric_Rdtase_TM"/>
</dbReference>
<evidence type="ECO:0000256" key="10">
    <source>
        <dbReference type="ARBA" id="ARBA00023136"/>
    </source>
</evidence>
<evidence type="ECO:0000256" key="11">
    <source>
        <dbReference type="ARBA" id="ARBA00024225"/>
    </source>
</evidence>
<reference evidence="15" key="1">
    <citation type="journal article" date="2016" name="Insect Biochem. Mol. Biol.">
        <title>Multifaceted biological insights from a draft genome sequence of the tobacco hornworm moth, Manduca sexta.</title>
        <authorList>
            <person name="Kanost M.R."/>
            <person name="Arrese E.L."/>
            <person name="Cao X."/>
            <person name="Chen Y.R."/>
            <person name="Chellapilla S."/>
            <person name="Goldsmith M.R."/>
            <person name="Grosse-Wilde E."/>
            <person name="Heckel D.G."/>
            <person name="Herndon N."/>
            <person name="Jiang H."/>
            <person name="Papanicolaou A."/>
            <person name="Qu J."/>
            <person name="Soulages J.L."/>
            <person name="Vogel H."/>
            <person name="Walters J."/>
            <person name="Waterhouse R.M."/>
            <person name="Ahn S.J."/>
            <person name="Almeida F.C."/>
            <person name="An C."/>
            <person name="Aqrawi P."/>
            <person name="Bretschneider A."/>
            <person name="Bryant W.B."/>
            <person name="Bucks S."/>
            <person name="Chao H."/>
            <person name="Chevignon G."/>
            <person name="Christen J.M."/>
            <person name="Clarke D.F."/>
            <person name="Dittmer N.T."/>
            <person name="Ferguson L.C.F."/>
            <person name="Garavelou S."/>
            <person name="Gordon K.H.J."/>
            <person name="Gunaratna R.T."/>
            <person name="Han Y."/>
            <person name="Hauser F."/>
            <person name="He Y."/>
            <person name="Heidel-Fischer H."/>
            <person name="Hirsh A."/>
            <person name="Hu Y."/>
            <person name="Jiang H."/>
            <person name="Kalra D."/>
            <person name="Klinner C."/>
            <person name="Konig C."/>
            <person name="Kovar C."/>
            <person name="Kroll A.R."/>
            <person name="Kuwar S.S."/>
            <person name="Lee S.L."/>
            <person name="Lehman R."/>
            <person name="Li K."/>
            <person name="Li Z."/>
            <person name="Liang H."/>
            <person name="Lovelace S."/>
            <person name="Lu Z."/>
            <person name="Mansfield J.H."/>
            <person name="McCulloch K.J."/>
            <person name="Mathew T."/>
            <person name="Morton B."/>
            <person name="Muzny D.M."/>
            <person name="Neunemann D."/>
            <person name="Ongeri F."/>
            <person name="Pauchet Y."/>
            <person name="Pu L.L."/>
            <person name="Pyrousis I."/>
            <person name="Rao X.J."/>
            <person name="Redding A."/>
            <person name="Roesel C."/>
            <person name="Sanchez-Gracia A."/>
            <person name="Schaack S."/>
            <person name="Shukla A."/>
            <person name="Tetreau G."/>
            <person name="Wang Y."/>
            <person name="Xiong G.H."/>
            <person name="Traut W."/>
            <person name="Walsh T.K."/>
            <person name="Worley K.C."/>
            <person name="Wu D."/>
            <person name="Wu W."/>
            <person name="Wu Y.Q."/>
            <person name="Zhang X."/>
            <person name="Zou Z."/>
            <person name="Zucker H."/>
            <person name="Briscoe A.D."/>
            <person name="Burmester T."/>
            <person name="Clem R.J."/>
            <person name="Feyereisen R."/>
            <person name="Grimmelikhuijzen C.J.P."/>
            <person name="Hamodrakas S.J."/>
            <person name="Hansson B.S."/>
            <person name="Huguet E."/>
            <person name="Jermiin L.S."/>
            <person name="Lan Q."/>
            <person name="Lehman H.K."/>
            <person name="Lorenzen M."/>
            <person name="Merzendorfer H."/>
            <person name="Michalopoulos I."/>
            <person name="Morton D.B."/>
            <person name="Muthukrishnan S."/>
            <person name="Oakeshott J.G."/>
            <person name="Palmer W."/>
            <person name="Park Y."/>
            <person name="Passarelli A.L."/>
            <person name="Rozas J."/>
            <person name="Schwartz L.M."/>
            <person name="Smith W."/>
            <person name="Southgate A."/>
            <person name="Vilcinskas A."/>
            <person name="Vogt R."/>
            <person name="Wang P."/>
            <person name="Werren J."/>
            <person name="Yu X.Q."/>
            <person name="Zhou J.J."/>
            <person name="Brown S.J."/>
            <person name="Scherer S.E."/>
            <person name="Richards S."/>
            <person name="Blissard G.W."/>
        </authorList>
    </citation>
    <scope>NUCLEOTIDE SEQUENCE</scope>
</reference>
<dbReference type="Pfam" id="PF03188">
    <property type="entry name" value="Cytochrom_B561"/>
    <property type="match status" value="1"/>
</dbReference>
<name>A0A922CD04_MANSE</name>
<evidence type="ECO:0000259" key="14">
    <source>
        <dbReference type="PROSITE" id="PS50939"/>
    </source>
</evidence>
<evidence type="ECO:0000256" key="5">
    <source>
        <dbReference type="ARBA" id="ARBA00022692"/>
    </source>
</evidence>
<dbReference type="PROSITE" id="PS50939">
    <property type="entry name" value="CYTOCHROME_B561"/>
    <property type="match status" value="1"/>
</dbReference>
<evidence type="ECO:0000256" key="6">
    <source>
        <dbReference type="ARBA" id="ARBA00022723"/>
    </source>
</evidence>
<dbReference type="Proteomes" id="UP000791440">
    <property type="component" value="Unassembled WGS sequence"/>
</dbReference>
<comment type="cofactor">
    <cofactor evidence="1">
        <name>heme b</name>
        <dbReference type="ChEBI" id="CHEBI:60344"/>
    </cofactor>
</comment>
<evidence type="ECO:0000256" key="4">
    <source>
        <dbReference type="ARBA" id="ARBA00022617"/>
    </source>
</evidence>
<dbReference type="GO" id="GO:0140571">
    <property type="term" value="F:transmembrane ascorbate ferrireductase activity"/>
    <property type="evidence" value="ECO:0007669"/>
    <property type="project" value="UniProtKB-EC"/>
</dbReference>
<feature type="transmembrane region" description="Helical" evidence="13">
    <location>
        <begin position="150"/>
        <end position="173"/>
    </location>
</feature>
<keyword evidence="9" id="KW-0408">Iron</keyword>
<feature type="region of interest" description="Disordered" evidence="12">
    <location>
        <begin position="1"/>
        <end position="31"/>
    </location>
</feature>
<dbReference type="PANTHER" id="PTHR15422">
    <property type="entry name" value="OS05G0565100 PROTEIN"/>
    <property type="match status" value="1"/>
</dbReference>
<dbReference type="GO" id="GO:0140575">
    <property type="term" value="F:transmembrane monodehydroascorbate reductase activity"/>
    <property type="evidence" value="ECO:0007669"/>
    <property type="project" value="InterPro"/>
</dbReference>
<keyword evidence="8 13" id="KW-1133">Transmembrane helix</keyword>
<feature type="domain" description="Cytochrome b561" evidence="14">
    <location>
        <begin position="47"/>
        <end position="244"/>
    </location>
</feature>
<evidence type="ECO:0000256" key="9">
    <source>
        <dbReference type="ARBA" id="ARBA00023004"/>
    </source>
</evidence>
<proteinExistence type="predicted"/>
<accession>A0A922CD04</accession>
<feature type="compositionally biased region" description="Polar residues" evidence="12">
    <location>
        <begin position="1"/>
        <end position="13"/>
    </location>
</feature>
<organism evidence="15 16">
    <name type="scientific">Manduca sexta</name>
    <name type="common">Tobacco hawkmoth</name>
    <name type="synonym">Tobacco hornworm</name>
    <dbReference type="NCBI Taxonomy" id="7130"/>
    <lineage>
        <taxon>Eukaryota</taxon>
        <taxon>Metazoa</taxon>
        <taxon>Ecdysozoa</taxon>
        <taxon>Arthropoda</taxon>
        <taxon>Hexapoda</taxon>
        <taxon>Insecta</taxon>
        <taxon>Pterygota</taxon>
        <taxon>Neoptera</taxon>
        <taxon>Endopterygota</taxon>
        <taxon>Lepidoptera</taxon>
        <taxon>Glossata</taxon>
        <taxon>Ditrysia</taxon>
        <taxon>Bombycoidea</taxon>
        <taxon>Sphingidae</taxon>
        <taxon>Sphinginae</taxon>
        <taxon>Sphingini</taxon>
        <taxon>Manduca</taxon>
    </lineage>
</organism>
<reference evidence="15" key="2">
    <citation type="submission" date="2020-12" db="EMBL/GenBank/DDBJ databases">
        <authorList>
            <person name="Kanost M."/>
        </authorList>
    </citation>
    <scope>NUCLEOTIDE SEQUENCE</scope>
</reference>
<gene>
    <name evidence="15" type="ORF">O3G_MSEX001603</name>
</gene>
<feature type="transmembrane region" description="Helical" evidence="13">
    <location>
        <begin position="50"/>
        <end position="72"/>
    </location>
</feature>
<feature type="transmembrane region" description="Helical" evidence="13">
    <location>
        <begin position="219"/>
        <end position="244"/>
    </location>
</feature>
<evidence type="ECO:0000313" key="16">
    <source>
        <dbReference type="Proteomes" id="UP000791440"/>
    </source>
</evidence>
<keyword evidence="3" id="KW-0813">Transport</keyword>
<sequence>MRPNNLEANQSDPENGVNAMKNTAPSAPLAPTPSGSGNYKLKLFQLTMNLVAHILIGAVVGISMIFSFQYGLPMNATLQHIVLCVIGYQLLTSQAILSLSPNNGWSGHLKLIHKRRAHWILQTVGSGLAIAGNFIKIIDKSVHWNTLHGIFGLVALIFTIVSLVNGVTSLWAFELRKYLPSNLSKISHILFGTIAFASSSLSLCYGFDKGMFRNWLSDALAHTLIAFTAIFTFIIIIDPCISFFSKSLRAIRR</sequence>
<evidence type="ECO:0000256" key="3">
    <source>
        <dbReference type="ARBA" id="ARBA00022448"/>
    </source>
</evidence>
<dbReference type="GO" id="GO:0016020">
    <property type="term" value="C:membrane"/>
    <property type="evidence" value="ECO:0007669"/>
    <property type="project" value="UniProtKB-SubCell"/>
</dbReference>
<keyword evidence="7" id="KW-0249">Electron transport</keyword>
<evidence type="ECO:0000256" key="13">
    <source>
        <dbReference type="SAM" id="Phobius"/>
    </source>
</evidence>
<dbReference type="GO" id="GO:0046872">
    <property type="term" value="F:metal ion binding"/>
    <property type="evidence" value="ECO:0007669"/>
    <property type="project" value="UniProtKB-KW"/>
</dbReference>
<evidence type="ECO:0000256" key="12">
    <source>
        <dbReference type="SAM" id="MobiDB-lite"/>
    </source>
</evidence>
<evidence type="ECO:0000256" key="1">
    <source>
        <dbReference type="ARBA" id="ARBA00001970"/>
    </source>
</evidence>
<dbReference type="EC" id="7.2.1.3" evidence="11"/>
<keyword evidence="5 13" id="KW-0812">Transmembrane</keyword>
<keyword evidence="6" id="KW-0479">Metal-binding</keyword>
<comment type="subcellular location">
    <subcellularLocation>
        <location evidence="2">Membrane</location>
        <topology evidence="2">Multi-pass membrane protein</topology>
    </subcellularLocation>
</comment>
<comment type="caution">
    <text evidence="15">The sequence shown here is derived from an EMBL/GenBank/DDBJ whole genome shotgun (WGS) entry which is preliminary data.</text>
</comment>
<evidence type="ECO:0000256" key="7">
    <source>
        <dbReference type="ARBA" id="ARBA00022982"/>
    </source>
</evidence>
<protein>
    <recommendedName>
        <fullName evidence="11">ascorbate ferrireductase (transmembrane)</fullName>
        <ecNumber evidence="11">7.2.1.3</ecNumber>
    </recommendedName>
</protein>
<evidence type="ECO:0000256" key="2">
    <source>
        <dbReference type="ARBA" id="ARBA00004141"/>
    </source>
</evidence>
<dbReference type="PANTHER" id="PTHR15422:SF43">
    <property type="entry name" value="ASCORBATE FERRIREDUCTASE (TRANSMEMBRANE)"/>
    <property type="match status" value="1"/>
</dbReference>
<keyword evidence="10 13" id="KW-0472">Membrane</keyword>
<keyword evidence="4" id="KW-0349">Heme</keyword>
<keyword evidence="16" id="KW-1185">Reference proteome</keyword>
<dbReference type="SMART" id="SM00665">
    <property type="entry name" value="B561"/>
    <property type="match status" value="1"/>
</dbReference>
<feature type="transmembrane region" description="Helical" evidence="13">
    <location>
        <begin position="78"/>
        <end position="99"/>
    </location>
</feature>